<proteinExistence type="predicted"/>
<dbReference type="RefSeq" id="WP_008292252.1">
    <property type="nucleotide sequence ID" value="NZ_GG657906.1"/>
</dbReference>
<name>C0N9D1_9GAMM</name>
<accession>C0N9D1</accession>
<evidence type="ECO:0008006" key="3">
    <source>
        <dbReference type="Google" id="ProtNLM"/>
    </source>
</evidence>
<evidence type="ECO:0000313" key="1">
    <source>
        <dbReference type="EMBL" id="EEF78710.1"/>
    </source>
</evidence>
<dbReference type="Proteomes" id="UP000004679">
    <property type="component" value="Unassembled WGS sequence"/>
</dbReference>
<sequence>MTSNTVYSIEPSPDGDYLIDLAQKLSSDGFSLSYTDKEILLMTEIKQVLLEKGATSILSQQLLTEEVLPDSTPRNAVLDTLKFKLNRCSPSNSLHIIDPYLYPSKYDQDYLNDFVSIFQGTIKACGHLYICTLQNRNVNLEQQIVSQIQSINPNISINTKYSNVFHDRFWIADEERGVFVGTSLNGVGRRYAVIDYLQEEDAKEIVTRYNQIP</sequence>
<keyword evidence="2" id="KW-1185">Reference proteome</keyword>
<reference evidence="1 2" key="1">
    <citation type="journal article" date="2011" name="J. Bacteriol.">
        <title>Draft genome sequence of the chemolithoheterotrophic, halophilic methylotroph Methylophaga thiooxydans DMS010.</title>
        <authorList>
            <person name="Boden R."/>
            <person name="Ferriera S."/>
            <person name="Johnson J."/>
            <person name="Kelly D.P."/>
            <person name="Murrell J.C."/>
            <person name="Schafer H."/>
        </authorList>
    </citation>
    <scope>NUCLEOTIDE SEQUENCE [LARGE SCALE GENOMIC DNA]</scope>
    <source>
        <strain evidence="1 2">DMS010</strain>
    </source>
</reference>
<gene>
    <name evidence="1" type="ORF">MDMS009_2883</name>
</gene>
<dbReference type="EMBL" id="GG657906">
    <property type="protein sequence ID" value="EEF78710.1"/>
    <property type="molecule type" value="Genomic_DNA"/>
</dbReference>
<dbReference type="OrthoDB" id="7063626at2"/>
<protein>
    <recommendedName>
        <fullName evidence="3">PLD phosphodiesterase domain-containing protein</fullName>
    </recommendedName>
</protein>
<dbReference type="HOGENOM" id="CLU_1293146_0_0_6"/>
<dbReference type="AlphaFoldDB" id="C0N9D1"/>
<evidence type="ECO:0000313" key="2">
    <source>
        <dbReference type="Proteomes" id="UP000004679"/>
    </source>
</evidence>
<organism evidence="1 2">
    <name type="scientific">Methylophaga thiooxydans DMS010</name>
    <dbReference type="NCBI Taxonomy" id="637616"/>
    <lineage>
        <taxon>Bacteria</taxon>
        <taxon>Pseudomonadati</taxon>
        <taxon>Pseudomonadota</taxon>
        <taxon>Gammaproteobacteria</taxon>
        <taxon>Thiotrichales</taxon>
        <taxon>Piscirickettsiaceae</taxon>
        <taxon>Methylophaga</taxon>
    </lineage>
</organism>